<dbReference type="STRING" id="1386089.N865_18045"/>
<keyword evidence="2" id="KW-0012">Acyltransferase</keyword>
<evidence type="ECO:0000256" key="1">
    <source>
        <dbReference type="ARBA" id="ARBA00022679"/>
    </source>
</evidence>
<dbReference type="InterPro" id="IPR050832">
    <property type="entry name" value="Bact_Acetyltransf"/>
</dbReference>
<dbReference type="RefSeq" id="WP_084328374.1">
    <property type="nucleotide sequence ID" value="NZ_AWSA01000056.1"/>
</dbReference>
<dbReference type="Gene3D" id="3.40.630.30">
    <property type="match status" value="1"/>
</dbReference>
<organism evidence="4 5">
    <name type="scientific">Intrasporangium oryzae NRRL B-24470</name>
    <dbReference type="NCBI Taxonomy" id="1386089"/>
    <lineage>
        <taxon>Bacteria</taxon>
        <taxon>Bacillati</taxon>
        <taxon>Actinomycetota</taxon>
        <taxon>Actinomycetes</taxon>
        <taxon>Micrococcales</taxon>
        <taxon>Intrasporangiaceae</taxon>
        <taxon>Intrasporangium</taxon>
    </lineage>
</organism>
<dbReference type="Proteomes" id="UP000019489">
    <property type="component" value="Unassembled WGS sequence"/>
</dbReference>
<evidence type="ECO:0000259" key="3">
    <source>
        <dbReference type="PROSITE" id="PS51186"/>
    </source>
</evidence>
<evidence type="ECO:0000313" key="4">
    <source>
        <dbReference type="EMBL" id="EWT00080.1"/>
    </source>
</evidence>
<dbReference type="PROSITE" id="PS51186">
    <property type="entry name" value="GNAT"/>
    <property type="match status" value="1"/>
</dbReference>
<keyword evidence="1 4" id="KW-0808">Transferase</keyword>
<dbReference type="CDD" id="cd04301">
    <property type="entry name" value="NAT_SF"/>
    <property type="match status" value="1"/>
</dbReference>
<protein>
    <submittedName>
        <fullName evidence="4">GCN5 family acetyltransferase</fullName>
    </submittedName>
</protein>
<name>W9G279_9MICO</name>
<evidence type="ECO:0000256" key="2">
    <source>
        <dbReference type="ARBA" id="ARBA00023315"/>
    </source>
</evidence>
<sequence length="191" mass="20536">MIAARARGLAGSGLAEDDVVIRTATGDDLDGVLAVGHRTWPVTFEPIAGPEYVAMGLAKWWTADAVTPSIRVGRTLVAVDGDEVVGVATYGLQDDELVNWKLYVLPTHHHRGIGTKLLDAVVDRARELGHDRVVLSHLEGNDDAASFYARRGFVETHRESGGSVLPDSIWMAKDLTGPADASGRGVREEDQ</sequence>
<gene>
    <name evidence="4" type="ORF">N865_18045</name>
</gene>
<comment type="caution">
    <text evidence="4">The sequence shown here is derived from an EMBL/GenBank/DDBJ whole genome shotgun (WGS) entry which is preliminary data.</text>
</comment>
<dbReference type="InterPro" id="IPR000182">
    <property type="entry name" value="GNAT_dom"/>
</dbReference>
<dbReference type="AlphaFoldDB" id="W9G279"/>
<dbReference type="Pfam" id="PF00583">
    <property type="entry name" value="Acetyltransf_1"/>
    <property type="match status" value="1"/>
</dbReference>
<dbReference type="InterPro" id="IPR016181">
    <property type="entry name" value="Acyl_CoA_acyltransferase"/>
</dbReference>
<dbReference type="OrthoDB" id="5243635at2"/>
<proteinExistence type="predicted"/>
<dbReference type="EMBL" id="AWSA01000056">
    <property type="protein sequence ID" value="EWT00080.1"/>
    <property type="molecule type" value="Genomic_DNA"/>
</dbReference>
<feature type="domain" description="N-acetyltransferase" evidence="3">
    <location>
        <begin position="19"/>
        <end position="176"/>
    </location>
</feature>
<accession>W9G279</accession>
<dbReference type="eggNOG" id="COG1247">
    <property type="taxonomic scope" value="Bacteria"/>
</dbReference>
<dbReference type="PANTHER" id="PTHR43877">
    <property type="entry name" value="AMINOALKYLPHOSPHONATE N-ACETYLTRANSFERASE-RELATED-RELATED"/>
    <property type="match status" value="1"/>
</dbReference>
<keyword evidence="5" id="KW-1185">Reference proteome</keyword>
<dbReference type="GO" id="GO:0016747">
    <property type="term" value="F:acyltransferase activity, transferring groups other than amino-acyl groups"/>
    <property type="evidence" value="ECO:0007669"/>
    <property type="project" value="InterPro"/>
</dbReference>
<evidence type="ECO:0000313" key="5">
    <source>
        <dbReference type="Proteomes" id="UP000019489"/>
    </source>
</evidence>
<reference evidence="4 5" key="1">
    <citation type="submission" date="2013-08" db="EMBL/GenBank/DDBJ databases">
        <title>Intrasporangium oryzae NRRL B-24470.</title>
        <authorList>
            <person name="Liu H."/>
            <person name="Wang G."/>
        </authorList>
    </citation>
    <scope>NUCLEOTIDE SEQUENCE [LARGE SCALE GENOMIC DNA]</scope>
    <source>
        <strain evidence="4 5">NRRL B-24470</strain>
    </source>
</reference>
<dbReference type="SUPFAM" id="SSF55729">
    <property type="entry name" value="Acyl-CoA N-acyltransferases (Nat)"/>
    <property type="match status" value="1"/>
</dbReference>